<gene>
    <name evidence="2" type="ORF">FSB_LOCUS36648</name>
</gene>
<proteinExistence type="predicted"/>
<dbReference type="EMBL" id="OIVN01003096">
    <property type="protein sequence ID" value="SPD08766.1"/>
    <property type="molecule type" value="Genomic_DNA"/>
</dbReference>
<protein>
    <recommendedName>
        <fullName evidence="3">KOW domain-containing protein</fullName>
    </recommendedName>
</protein>
<accession>A0A2N9H2K6</accession>
<keyword evidence="1" id="KW-0472">Membrane</keyword>
<dbReference type="Gene3D" id="2.30.30.30">
    <property type="match status" value="1"/>
</dbReference>
<evidence type="ECO:0000313" key="2">
    <source>
        <dbReference type="EMBL" id="SPD08766.1"/>
    </source>
</evidence>
<dbReference type="InterPro" id="IPR041982">
    <property type="entry name" value="Ribosomal_eS4_KOW"/>
</dbReference>
<keyword evidence="1" id="KW-0812">Transmembrane</keyword>
<dbReference type="AlphaFoldDB" id="A0A2N9H2K6"/>
<dbReference type="GO" id="GO:0022627">
    <property type="term" value="C:cytosolic small ribosomal subunit"/>
    <property type="evidence" value="ECO:0007669"/>
    <property type="project" value="TreeGrafter"/>
</dbReference>
<dbReference type="PANTHER" id="PTHR11581">
    <property type="entry name" value="30S/40S RIBOSOMAL PROTEIN S4"/>
    <property type="match status" value="1"/>
</dbReference>
<feature type="transmembrane region" description="Helical" evidence="1">
    <location>
        <begin position="90"/>
        <end position="111"/>
    </location>
</feature>
<name>A0A2N9H2K6_FAGSY</name>
<evidence type="ECO:0000256" key="1">
    <source>
        <dbReference type="SAM" id="Phobius"/>
    </source>
</evidence>
<evidence type="ECO:0008006" key="3">
    <source>
        <dbReference type="Google" id="ProtNLM"/>
    </source>
</evidence>
<dbReference type="GO" id="GO:0003723">
    <property type="term" value="F:RNA binding"/>
    <property type="evidence" value="ECO:0007669"/>
    <property type="project" value="TreeGrafter"/>
</dbReference>
<keyword evidence="1" id="KW-1133">Transmembrane helix</keyword>
<reference evidence="2" key="1">
    <citation type="submission" date="2018-02" db="EMBL/GenBank/DDBJ databases">
        <authorList>
            <person name="Cohen D.B."/>
            <person name="Kent A.D."/>
        </authorList>
    </citation>
    <scope>NUCLEOTIDE SEQUENCE</scope>
</reference>
<dbReference type="GO" id="GO:0006412">
    <property type="term" value="P:translation"/>
    <property type="evidence" value="ECO:0007669"/>
    <property type="project" value="InterPro"/>
</dbReference>
<sequence length="220" mass="23409">MAKILVPSSELCTAGAAGAATKLDNSSLSLSPSRFLFSLCRLLFLLSLSVSKSEFGCCGFQIRGGDFSRSHEAHGLAMIVGLNRGFCRGWWVFGHGGGCLAMGLVIVALIIDWDGANELMFSNFTSSACKNKVKSETFLCKTPSACVVQALQGPFCAVTGGRNRDRVGVIKSREKHKGSFETVHIQDALGHEFANPSWNVFTVGKGHKAMGLSPQGQGSC</sequence>
<dbReference type="InterPro" id="IPR014722">
    <property type="entry name" value="Rib_uL2_dom2"/>
</dbReference>
<dbReference type="InterPro" id="IPR000876">
    <property type="entry name" value="Ribosomal_eS4"/>
</dbReference>
<dbReference type="PANTHER" id="PTHR11581:SF0">
    <property type="entry name" value="SMALL RIBOSOMAL SUBUNIT PROTEIN ES4"/>
    <property type="match status" value="1"/>
</dbReference>
<dbReference type="CDD" id="cd06087">
    <property type="entry name" value="KOW_RPS4"/>
    <property type="match status" value="1"/>
</dbReference>
<organism evidence="2">
    <name type="scientific">Fagus sylvatica</name>
    <name type="common">Beechnut</name>
    <dbReference type="NCBI Taxonomy" id="28930"/>
    <lineage>
        <taxon>Eukaryota</taxon>
        <taxon>Viridiplantae</taxon>
        <taxon>Streptophyta</taxon>
        <taxon>Embryophyta</taxon>
        <taxon>Tracheophyta</taxon>
        <taxon>Spermatophyta</taxon>
        <taxon>Magnoliopsida</taxon>
        <taxon>eudicotyledons</taxon>
        <taxon>Gunneridae</taxon>
        <taxon>Pentapetalae</taxon>
        <taxon>rosids</taxon>
        <taxon>fabids</taxon>
        <taxon>Fagales</taxon>
        <taxon>Fagaceae</taxon>
        <taxon>Fagus</taxon>
    </lineage>
</organism>
<dbReference type="GO" id="GO:0003735">
    <property type="term" value="F:structural constituent of ribosome"/>
    <property type="evidence" value="ECO:0007669"/>
    <property type="project" value="InterPro"/>
</dbReference>